<dbReference type="InterPro" id="IPR056079">
    <property type="entry name" value="DUF7662"/>
</dbReference>
<evidence type="ECO:0000259" key="1">
    <source>
        <dbReference type="Pfam" id="PF24698"/>
    </source>
</evidence>
<dbReference type="AlphaFoldDB" id="A0A7C9I3L8"/>
<accession>A0A7C9I3L8</accession>
<dbReference type="Proteomes" id="UP000483286">
    <property type="component" value="Unassembled WGS sequence"/>
</dbReference>
<evidence type="ECO:0000313" key="3">
    <source>
        <dbReference type="Proteomes" id="UP000483286"/>
    </source>
</evidence>
<comment type="caution">
    <text evidence="2">The sequence shown here is derived from an EMBL/GenBank/DDBJ whole genome shotgun (WGS) entry which is preliminary data.</text>
</comment>
<proteinExistence type="predicted"/>
<dbReference type="EMBL" id="WQLB01000016">
    <property type="protein sequence ID" value="MVN87611.1"/>
    <property type="molecule type" value="Genomic_DNA"/>
</dbReference>
<feature type="domain" description="DUF7662" evidence="1">
    <location>
        <begin position="67"/>
        <end position="143"/>
    </location>
</feature>
<name>A0A7C9I3L8_9DEIO</name>
<reference evidence="2 3" key="1">
    <citation type="submission" date="2019-12" db="EMBL/GenBank/DDBJ databases">
        <title>Deinococcus sp. HMF7620 Genome sequencing and assembly.</title>
        <authorList>
            <person name="Kang H."/>
            <person name="Kim H."/>
            <person name="Joh K."/>
        </authorList>
    </citation>
    <scope>NUCLEOTIDE SEQUENCE [LARGE SCALE GENOMIC DNA]</scope>
    <source>
        <strain evidence="2 3">HMF7620</strain>
    </source>
</reference>
<gene>
    <name evidence="2" type="ORF">GO986_12625</name>
</gene>
<dbReference type="RefSeq" id="WP_157459665.1">
    <property type="nucleotide sequence ID" value="NZ_WQLB01000016.1"/>
</dbReference>
<keyword evidence="3" id="KW-1185">Reference proteome</keyword>
<sequence>MTKTIRIHLQQGAQTLADVTLSTSLDQGKLPQLLQYIHDLTQDTIPAAPGTIRAQDAAALKTIGKKYLALAEYLARIQDDTTTLTFNEIEQLLGAPLPATARGQHARAWWANTDTHSQGKAWLAVGWKTITINPEQETVEFRRK</sequence>
<protein>
    <recommendedName>
        <fullName evidence="1">DUF7662 domain-containing protein</fullName>
    </recommendedName>
</protein>
<organism evidence="2 3">
    <name type="scientific">Deinococcus arboris</name>
    <dbReference type="NCBI Taxonomy" id="2682977"/>
    <lineage>
        <taxon>Bacteria</taxon>
        <taxon>Thermotogati</taxon>
        <taxon>Deinococcota</taxon>
        <taxon>Deinococci</taxon>
        <taxon>Deinococcales</taxon>
        <taxon>Deinococcaceae</taxon>
        <taxon>Deinococcus</taxon>
    </lineage>
</organism>
<evidence type="ECO:0000313" key="2">
    <source>
        <dbReference type="EMBL" id="MVN87611.1"/>
    </source>
</evidence>
<dbReference type="Pfam" id="PF24698">
    <property type="entry name" value="DUF7662"/>
    <property type="match status" value="1"/>
</dbReference>